<sequence length="1163" mass="124681">MSSRLLKDTRIYIQSAGRTGPEFKDDLNFIKRHCGITVADPRAGFLTHIVVSLPRKMTPRRHYDHELTFSSNLHPAEEGVHHRQRWDFENLVDTFTSDRRPHNSPIVVQMESWPSAQPSYAVDASRDPRLRNRPQDVNDKQVERPFARSPPPHMHMHATDRYRSRSPSPLRNDGRRDRGLGRSSFDEYGRPDRRDTQPWNRSREEREYNEGGGSGSHRSHSLNSRRSPVPGPHRVSTSSTVPAEVANDVNTSPLFSPTVNGRTEASTTDVTDSTSITEGASSEFPVETLRARLSRLHGQEKPSGQGSPSAASNSEVTRAVNPAASLLSRLHGVHQPSSKEPQPPTSTSQVTSLANPPAPASLMSRFHATERPSSNDSPSTTSSSQAASSVTSPTSLMSRIHGLEPSSIIDSPLPTPSTATGFVESPASLRSRIQGHEQSGSKDYPISTPSPTASFIERPDSLNPPKNNMKTAIMTAGRRKSDQEPERRPAPAPSPRTPASLGPAPPDDVRQHVPRPPSVPPSSSSAACLPPQVSVSPTIPAKRSRPRNASPAGDTGPGDARELQPQSSSTGDDGVTGGTANAALSTLAGSTTPRVSVKNEPQEHPLPAPSRVTLVCPVVKTEPGLSSGSAWAHAPPPVDPPLLSPISSGAMPAVDAFPISPDHIQTEDDVPPAQSSTDMDVEMTEPRTIRETESPLTPLPASDDRGTRAVSSSFSSTGLDIYSPSPVALPDLEKLGDRATSSRSSSAGVDVQSSSSVAFLGSKGFDNRVTPPSSSSTGVYVMSSSPVALLSSEPISNSANIPSSSSTAEDVESHTAVVPPVLPTPEAVPAPVVPIQPLVTEAVAVPPPAARPSPPPSTSSLPTPISLPANGAIPAAGPSTSHHSTPTMVDSTPPGQDSSAASPAGLFCVGRYPLRFHIVQSVPVIKLLIDQNGGVTVALHEAEFVILPVAVGEQLTDPTVRGLAMGYGVPVTARVVSSDWIYRSAMKGSLQPLDSYMWSRVDRTTAMSKSLSPLPDGNTVKRRWPGNNNDRRNSSGTHGGSSSRTRHPVQQTELENEGEDERAARDLESEDDEERLQPRAESPGDVDIALVDQKSVDRIIERRKQWNQEGGKFNFLREVARNDLSRAVSLYQKYHQHIDSQVPGLSRFSRPRKRTRVLGTDED</sequence>
<feature type="compositionally biased region" description="Pro residues" evidence="1">
    <location>
        <begin position="846"/>
        <end position="857"/>
    </location>
</feature>
<feature type="compositionally biased region" description="Polar residues" evidence="1">
    <location>
        <begin position="302"/>
        <end position="316"/>
    </location>
</feature>
<protein>
    <recommendedName>
        <fullName evidence="4">BRCT domain-containing protein</fullName>
    </recommendedName>
</protein>
<evidence type="ECO:0000256" key="1">
    <source>
        <dbReference type="SAM" id="MobiDB-lite"/>
    </source>
</evidence>
<feature type="compositionally biased region" description="Basic and acidic residues" evidence="1">
    <location>
        <begin position="684"/>
        <end position="693"/>
    </location>
</feature>
<keyword evidence="3" id="KW-1185">Reference proteome</keyword>
<feature type="region of interest" description="Disordered" evidence="1">
    <location>
        <begin position="109"/>
        <end position="317"/>
    </location>
</feature>
<feature type="compositionally biased region" description="Low complexity" evidence="1">
    <location>
        <begin position="1034"/>
        <end position="1043"/>
    </location>
</feature>
<dbReference type="GeneID" id="39586711"/>
<feature type="region of interest" description="Disordered" evidence="1">
    <location>
        <begin position="660"/>
        <end position="716"/>
    </location>
</feature>
<feature type="compositionally biased region" description="Polar residues" evidence="1">
    <location>
        <begin position="878"/>
        <end position="900"/>
    </location>
</feature>
<feature type="region of interest" description="Disordered" evidence="1">
    <location>
        <begin position="1008"/>
        <end position="1085"/>
    </location>
</feature>
<feature type="compositionally biased region" description="Polar residues" evidence="1">
    <location>
        <begin position="248"/>
        <end position="261"/>
    </location>
</feature>
<organism evidence="2 3">
    <name type="scientific">Apiotrichum porosum</name>
    <dbReference type="NCBI Taxonomy" id="105984"/>
    <lineage>
        <taxon>Eukaryota</taxon>
        <taxon>Fungi</taxon>
        <taxon>Dikarya</taxon>
        <taxon>Basidiomycota</taxon>
        <taxon>Agaricomycotina</taxon>
        <taxon>Tremellomycetes</taxon>
        <taxon>Trichosporonales</taxon>
        <taxon>Trichosporonaceae</taxon>
        <taxon>Apiotrichum</taxon>
    </lineage>
</organism>
<feature type="compositionally biased region" description="Polar residues" evidence="1">
    <location>
        <begin position="335"/>
        <end position="354"/>
    </location>
</feature>
<evidence type="ECO:0000313" key="2">
    <source>
        <dbReference type="EMBL" id="RSH78443.1"/>
    </source>
</evidence>
<feature type="compositionally biased region" description="Low complexity" evidence="1">
    <location>
        <begin position="263"/>
        <end position="278"/>
    </location>
</feature>
<feature type="compositionally biased region" description="Low complexity" evidence="1">
    <location>
        <begin position="372"/>
        <end position="395"/>
    </location>
</feature>
<feature type="region of interest" description="Disordered" evidence="1">
    <location>
        <begin position="794"/>
        <end position="815"/>
    </location>
</feature>
<evidence type="ECO:0000313" key="3">
    <source>
        <dbReference type="Proteomes" id="UP000279236"/>
    </source>
</evidence>
<dbReference type="RefSeq" id="XP_028473590.1">
    <property type="nucleotide sequence ID" value="XM_028617912.1"/>
</dbReference>
<feature type="compositionally biased region" description="Low complexity" evidence="1">
    <location>
        <begin position="794"/>
        <end position="808"/>
    </location>
</feature>
<evidence type="ECO:0008006" key="4">
    <source>
        <dbReference type="Google" id="ProtNLM"/>
    </source>
</evidence>
<feature type="compositionally biased region" description="Low complexity" evidence="1">
    <location>
        <begin position="858"/>
        <end position="869"/>
    </location>
</feature>
<reference evidence="2 3" key="1">
    <citation type="submission" date="2018-11" db="EMBL/GenBank/DDBJ databases">
        <title>Genome sequence of Apiotrichum porosum DSM 27194.</title>
        <authorList>
            <person name="Aliyu H."/>
            <person name="Gorte O."/>
            <person name="Ochsenreither K."/>
        </authorList>
    </citation>
    <scope>NUCLEOTIDE SEQUENCE [LARGE SCALE GENOMIC DNA]</scope>
    <source>
        <strain evidence="2 3">DSM 27194</strain>
    </source>
</reference>
<feature type="compositionally biased region" description="Basic and acidic residues" evidence="1">
    <location>
        <begin position="124"/>
        <end position="146"/>
    </location>
</feature>
<gene>
    <name evidence="2" type="ORF">EHS24_002168</name>
</gene>
<proteinExistence type="predicted"/>
<comment type="caution">
    <text evidence="2">The sequence shown here is derived from an EMBL/GenBank/DDBJ whole genome shotgun (WGS) entry which is preliminary data.</text>
</comment>
<feature type="compositionally biased region" description="Basic and acidic residues" evidence="1">
    <location>
        <begin position="172"/>
        <end position="209"/>
    </location>
</feature>
<dbReference type="AlphaFoldDB" id="A0A427XI44"/>
<name>A0A427XI44_9TREE</name>
<dbReference type="EMBL" id="RSCE01000012">
    <property type="protein sequence ID" value="RSH78443.1"/>
    <property type="molecule type" value="Genomic_DNA"/>
</dbReference>
<feature type="region of interest" description="Disordered" evidence="1">
    <location>
        <begin position="846"/>
        <end position="900"/>
    </location>
</feature>
<feature type="compositionally biased region" description="Polar residues" evidence="1">
    <location>
        <begin position="582"/>
        <end position="594"/>
    </location>
</feature>
<accession>A0A427XI44</accession>
<feature type="compositionally biased region" description="Basic and acidic residues" evidence="1">
    <location>
        <begin position="479"/>
        <end position="489"/>
    </location>
</feature>
<dbReference type="Proteomes" id="UP000279236">
    <property type="component" value="Unassembled WGS sequence"/>
</dbReference>
<feature type="region of interest" description="Disordered" evidence="1">
    <location>
        <begin position="332"/>
        <end position="609"/>
    </location>
</feature>